<evidence type="ECO:0000256" key="4">
    <source>
        <dbReference type="ARBA" id="ARBA00022989"/>
    </source>
</evidence>
<feature type="transmembrane region" description="Helical" evidence="6">
    <location>
        <begin position="116"/>
        <end position="136"/>
    </location>
</feature>
<feature type="transmembrane region" description="Helical" evidence="6">
    <location>
        <begin position="298"/>
        <end position="316"/>
    </location>
</feature>
<gene>
    <name evidence="7" type="ORF">SAMN06266787_11231</name>
</gene>
<evidence type="ECO:0000256" key="1">
    <source>
        <dbReference type="ARBA" id="ARBA00004651"/>
    </source>
</evidence>
<keyword evidence="5 6" id="KW-0472">Membrane</keyword>
<dbReference type="PANTHER" id="PTHR30250">
    <property type="entry name" value="PST FAMILY PREDICTED COLANIC ACID TRANSPORTER"/>
    <property type="match status" value="1"/>
</dbReference>
<name>A0A238YH35_HALEZ</name>
<dbReference type="Pfam" id="PF01943">
    <property type="entry name" value="Polysacc_synt"/>
    <property type="match status" value="1"/>
</dbReference>
<keyword evidence="4 6" id="KW-1133">Transmembrane helix</keyword>
<protein>
    <submittedName>
        <fullName evidence="7">Membrane protein involved in the export of O-antigen and teichoic acid</fullName>
    </submittedName>
</protein>
<sequence>MGLITRVFSDSSYSGIRIVVTTVKGIIMIPIITNLLGADSYGIWSTLLAFVVLFSTTGSVHLDGALIRFSTNQNKEQTYSDILIITLILASSISSLVFILGIVFEPNTLFNGSNNINSNFELTIVTALLIFSEIIYRVNVNFPRALGEVKLYELIRSGRAILEIIFVSIIFIYGRNIILGLLSIISILIFIDVLIIIYALLKYDLPPPELRNFSKYIRYGVPMVPNAISNELIKSADKYMILYLISPTAVGIYSVAYSICSSLTKFSTILNPTLYPTVSKEWDDGNIIELKRLYKTVFRYYIIISVPAFFGLTILSQEVITVFSTGEIAQRANTIVPILAFGFLIRGLDNPLEYILTSSKKTGHIAKATGLSAISNLLLNFVFIKIFGILGAAFASTLSHIIAFYLIYKYSHRQFKFDIPVETVFQSIFSGSIMVIGLYLIPFEFSPIISTVILPPVGAIIYFVFLYIIGGVNRQDINYIVTHIS</sequence>
<comment type="subcellular location">
    <subcellularLocation>
        <location evidence="1">Cell membrane</location>
        <topology evidence="1">Multi-pass membrane protein</topology>
    </subcellularLocation>
</comment>
<dbReference type="EMBL" id="FZNK01000012">
    <property type="protein sequence ID" value="SNR70272.1"/>
    <property type="molecule type" value="Genomic_DNA"/>
</dbReference>
<evidence type="ECO:0000256" key="5">
    <source>
        <dbReference type="ARBA" id="ARBA00023136"/>
    </source>
</evidence>
<evidence type="ECO:0000313" key="8">
    <source>
        <dbReference type="Proteomes" id="UP000198297"/>
    </source>
</evidence>
<dbReference type="InterPro" id="IPR050833">
    <property type="entry name" value="Poly_Biosynth_Transport"/>
</dbReference>
<organism evidence="7 8">
    <name type="scientific">Halorubrum ezzemoulense</name>
    <name type="common">Halorubrum chaoviator</name>
    <dbReference type="NCBI Taxonomy" id="337243"/>
    <lineage>
        <taxon>Archaea</taxon>
        <taxon>Methanobacteriati</taxon>
        <taxon>Methanobacteriota</taxon>
        <taxon>Stenosarchaea group</taxon>
        <taxon>Halobacteria</taxon>
        <taxon>Halobacteriales</taxon>
        <taxon>Haloferacaceae</taxon>
        <taxon>Halorubrum</taxon>
    </lineage>
</organism>
<keyword evidence="3 6" id="KW-0812">Transmembrane</keyword>
<feature type="transmembrane region" description="Helical" evidence="6">
    <location>
        <begin position="82"/>
        <end position="104"/>
    </location>
</feature>
<feature type="transmembrane region" description="Helical" evidence="6">
    <location>
        <begin position="447"/>
        <end position="469"/>
    </location>
</feature>
<keyword evidence="2" id="KW-1003">Cell membrane</keyword>
<accession>A0A238YH35</accession>
<evidence type="ECO:0000256" key="6">
    <source>
        <dbReference type="SAM" id="Phobius"/>
    </source>
</evidence>
<feature type="transmembrane region" description="Helical" evidence="6">
    <location>
        <begin position="240"/>
        <end position="259"/>
    </location>
</feature>
<dbReference type="InterPro" id="IPR002797">
    <property type="entry name" value="Polysacc_synth"/>
</dbReference>
<proteinExistence type="predicted"/>
<feature type="transmembrane region" description="Helical" evidence="6">
    <location>
        <begin position="180"/>
        <end position="201"/>
    </location>
</feature>
<evidence type="ECO:0000256" key="3">
    <source>
        <dbReference type="ARBA" id="ARBA00022692"/>
    </source>
</evidence>
<feature type="transmembrane region" description="Helical" evidence="6">
    <location>
        <begin position="16"/>
        <end position="36"/>
    </location>
</feature>
<reference evidence="7 8" key="1">
    <citation type="submission" date="2017-06" db="EMBL/GenBank/DDBJ databases">
        <authorList>
            <person name="Kim H.J."/>
            <person name="Triplett B.A."/>
        </authorList>
    </citation>
    <scope>NUCLEOTIDE SEQUENCE [LARGE SCALE GENOMIC DNA]</scope>
    <source>
        <strain evidence="7 8">DSM 19316</strain>
    </source>
</reference>
<dbReference type="AlphaFoldDB" id="A0A238YH35"/>
<dbReference type="Proteomes" id="UP000198297">
    <property type="component" value="Unassembled WGS sequence"/>
</dbReference>
<dbReference type="GO" id="GO:0005886">
    <property type="term" value="C:plasma membrane"/>
    <property type="evidence" value="ECO:0007669"/>
    <property type="project" value="UniProtKB-SubCell"/>
</dbReference>
<feature type="transmembrane region" description="Helical" evidence="6">
    <location>
        <begin position="42"/>
        <end position="62"/>
    </location>
</feature>
<evidence type="ECO:0000256" key="2">
    <source>
        <dbReference type="ARBA" id="ARBA00022475"/>
    </source>
</evidence>
<dbReference type="PANTHER" id="PTHR30250:SF11">
    <property type="entry name" value="O-ANTIGEN TRANSPORTER-RELATED"/>
    <property type="match status" value="1"/>
</dbReference>
<feature type="transmembrane region" description="Helical" evidence="6">
    <location>
        <begin position="419"/>
        <end position="441"/>
    </location>
</feature>
<feature type="transmembrane region" description="Helical" evidence="6">
    <location>
        <begin position="382"/>
        <end position="407"/>
    </location>
</feature>
<evidence type="ECO:0000313" key="7">
    <source>
        <dbReference type="EMBL" id="SNR70272.1"/>
    </source>
</evidence>